<keyword evidence="3" id="KW-0812">Transmembrane</keyword>
<dbReference type="PANTHER" id="PTHR12307">
    <property type="entry name" value="PROTEIN PHOSPHATASE 1 REGULATORY SUBUNIT"/>
    <property type="match status" value="1"/>
</dbReference>
<keyword evidence="6" id="KW-1185">Reference proteome</keyword>
<feature type="transmembrane region" description="Helical" evidence="3">
    <location>
        <begin position="1051"/>
        <end position="1081"/>
    </location>
</feature>
<feature type="region of interest" description="Disordered" evidence="2">
    <location>
        <begin position="982"/>
        <end position="1024"/>
    </location>
</feature>
<accession>A0A7K4R6L1</accession>
<dbReference type="GO" id="GO:0000164">
    <property type="term" value="C:protein phosphatase type 1 complex"/>
    <property type="evidence" value="ECO:0007669"/>
    <property type="project" value="TreeGrafter"/>
</dbReference>
<feature type="non-terminal residue" evidence="5">
    <location>
        <position position="1"/>
    </location>
</feature>
<keyword evidence="3" id="KW-0472">Membrane</keyword>
<evidence type="ECO:0000313" key="6">
    <source>
        <dbReference type="Proteomes" id="UP000556200"/>
    </source>
</evidence>
<feature type="compositionally biased region" description="Basic and acidic residues" evidence="2">
    <location>
        <begin position="984"/>
        <end position="1000"/>
    </location>
</feature>
<feature type="region of interest" description="Disordered" evidence="2">
    <location>
        <begin position="558"/>
        <end position="660"/>
    </location>
</feature>
<dbReference type="GO" id="GO:0005979">
    <property type="term" value="P:regulation of glycogen biosynthetic process"/>
    <property type="evidence" value="ECO:0007669"/>
    <property type="project" value="TreeGrafter"/>
</dbReference>
<dbReference type="Gene3D" id="2.60.40.2440">
    <property type="entry name" value="Carbohydrate binding type-21 domain"/>
    <property type="match status" value="1"/>
</dbReference>
<feature type="non-terminal residue" evidence="5">
    <location>
        <position position="1093"/>
    </location>
</feature>
<dbReference type="CDD" id="cd22255">
    <property type="entry name" value="PBD_PPP1R3A"/>
    <property type="match status" value="1"/>
</dbReference>
<feature type="compositionally biased region" description="Polar residues" evidence="2">
    <location>
        <begin position="571"/>
        <end position="588"/>
    </location>
</feature>
<feature type="region of interest" description="Disordered" evidence="2">
    <location>
        <begin position="1"/>
        <end position="56"/>
    </location>
</feature>
<feature type="coiled-coil region" evidence="1">
    <location>
        <begin position="472"/>
        <end position="499"/>
    </location>
</feature>
<reference evidence="5 6" key="1">
    <citation type="submission" date="2019-09" db="EMBL/GenBank/DDBJ databases">
        <title>Bird 10,000 Genomes (B10K) Project - Family phase.</title>
        <authorList>
            <person name="Zhang G."/>
        </authorList>
    </citation>
    <scope>NUCLEOTIDE SEQUENCE [LARGE SCALE GENOMIC DNA]</scope>
    <source>
        <strain evidence="5">B10K-DU-004-15</strain>
        <tissue evidence="5">Mixed tissue sample</tissue>
    </source>
</reference>
<feature type="compositionally biased region" description="Polar residues" evidence="2">
    <location>
        <begin position="1"/>
        <end position="24"/>
    </location>
</feature>
<feature type="compositionally biased region" description="Basic and acidic residues" evidence="2">
    <location>
        <begin position="592"/>
        <end position="602"/>
    </location>
</feature>
<dbReference type="Pfam" id="PF03370">
    <property type="entry name" value="CBM_21"/>
    <property type="match status" value="1"/>
</dbReference>
<evidence type="ECO:0000256" key="1">
    <source>
        <dbReference type="SAM" id="Coils"/>
    </source>
</evidence>
<gene>
    <name evidence="5" type="primary">Ppp1r3a</name>
    <name evidence="5" type="ORF">NEOCIN_R05664</name>
</gene>
<feature type="region of interest" description="Disordered" evidence="2">
    <location>
        <begin position="938"/>
        <end position="957"/>
    </location>
</feature>
<feature type="compositionally biased region" description="Basic and acidic residues" evidence="2">
    <location>
        <begin position="609"/>
        <end position="629"/>
    </location>
</feature>
<sequence>MESFEEPSQGNRANLLQVPTVSDFTSEDEDVKSDIALRFSPRPRRRNSASSEEEEVYTPTNISRKVSFADAFGFDLVSVKEFNIWEFPNTGQDNDIEDEVFPQDEFFFSQLFTLPTSQEELLQKVREQKVMLESILFLPGIACMNGIIRVLNISFEKQVYVRMTLNNWLSYYDILAEFMPNSCGNETDQFCFKISLVPPYQKDGVKVEFCIRYETSVGTFWANNDDKNYTLICHKKETASKVDNKPQKEVTDRYLKGCLKTTQNRKEEILATSDDDTWNNSKTSDTNIPEIVYPQVEDKDTKRANENIKEKNAEYKQGDHKDDEKELELLLNQHFTGARGTSSRDERNLYTTEPVNFPSETERLVKKLTYIERSSDLHPVPISSSSENYSQVIGGEIKDKFKYSVTDYNCQLPGKEVTAGSVNGGACKTRPETISPEHDESTQLNACIARILDGNANPAPEQQAPQMSHQTLDSLLSDVDKYEGKIKMIESKVQAHLREDLYAGPFAHADISIDSTERQYMQKKGIREMSGKNSNADAGKEKKVIEIADLALIGEEETSKPFKSHRKHNTKALNATTLPAENNKQAPSATWGDERQVEDAQENRGFMRLNDRDKPDNTNKQRLIGRESEANSAEQRWQEMGSEVQWGASRSTEPQSTASTKELFTCQEAETCEKSSVSKQDITEEAEAGTAYIIKTTSESAPEKMSASEKAVIAKLPQETALSDRPTEEKETAFDTHEGRNDGSHYALCQLNTVGVLYDTEFEKESVLGIYNACVRETLQGETKSVCNSREKRAKAQPDIGNILPVGEAVKASATGQKEDLQQALYSEVSKSSLSTQKHLYSEETEELYREESHVGMLSHLCAKAETKIPPSGTNTIPSHHFKSSSVAYSEGSTAAGGMEHPHRHSEFKVFDKVAAESGYNLNLPNEITCINKNFAPKAEKEVSSTSDTAISREGRGRNIGQCFHQAELQQEKSWRPEVLISKSTKEGGGRDSQSDHLLTDGKMLNSPDDSQKESQHISDSADISNQKSEALKLPNESLGLKHIAFKILRFFFFLLFFATLYHYDLMVCLTLYLFSLYWLYHEGGRNKESIKK</sequence>
<name>A0A7K4R6L1_9TYRA</name>
<feature type="compositionally biased region" description="Polar residues" evidence="2">
    <location>
        <begin position="648"/>
        <end position="660"/>
    </location>
</feature>
<feature type="domain" description="CBM21" evidence="4">
    <location>
        <begin position="124"/>
        <end position="232"/>
    </location>
</feature>
<comment type="caution">
    <text evidence="5">The sequence shown here is derived from an EMBL/GenBank/DDBJ whole genome shotgun (WGS) entry which is preliminary data.</text>
</comment>
<keyword evidence="3" id="KW-1133">Transmembrane helix</keyword>
<evidence type="ECO:0000259" key="4">
    <source>
        <dbReference type="PROSITE" id="PS51159"/>
    </source>
</evidence>
<evidence type="ECO:0000313" key="5">
    <source>
        <dbReference type="EMBL" id="NWQ69004.1"/>
    </source>
</evidence>
<proteinExistence type="predicted"/>
<dbReference type="PROSITE" id="PS51159">
    <property type="entry name" value="CBM21"/>
    <property type="match status" value="1"/>
</dbReference>
<dbReference type="EMBL" id="VYZA01000839">
    <property type="protein sequence ID" value="NWQ69004.1"/>
    <property type="molecule type" value="Genomic_DNA"/>
</dbReference>
<feature type="compositionally biased region" description="Basic and acidic residues" evidence="2">
    <location>
        <begin position="725"/>
        <end position="741"/>
    </location>
</feature>
<feature type="region of interest" description="Disordered" evidence="2">
    <location>
        <begin position="717"/>
        <end position="741"/>
    </location>
</feature>
<dbReference type="InterPro" id="IPR005036">
    <property type="entry name" value="CBM21_dom"/>
</dbReference>
<dbReference type="GO" id="GO:2001069">
    <property type="term" value="F:glycogen binding"/>
    <property type="evidence" value="ECO:0007669"/>
    <property type="project" value="TreeGrafter"/>
</dbReference>
<organism evidence="5 6">
    <name type="scientific">Neopipo cinnamomea</name>
    <dbReference type="NCBI Taxonomy" id="456388"/>
    <lineage>
        <taxon>Eukaryota</taxon>
        <taxon>Metazoa</taxon>
        <taxon>Chordata</taxon>
        <taxon>Craniata</taxon>
        <taxon>Vertebrata</taxon>
        <taxon>Euteleostomi</taxon>
        <taxon>Archelosauria</taxon>
        <taxon>Archosauria</taxon>
        <taxon>Dinosauria</taxon>
        <taxon>Saurischia</taxon>
        <taxon>Theropoda</taxon>
        <taxon>Coelurosauria</taxon>
        <taxon>Aves</taxon>
        <taxon>Neognathae</taxon>
        <taxon>Neoaves</taxon>
        <taxon>Telluraves</taxon>
        <taxon>Australaves</taxon>
        <taxon>Passeriformes</taxon>
        <taxon>Tyrannidae</taxon>
        <taxon>Neopipo</taxon>
    </lineage>
</organism>
<dbReference type="AlphaFoldDB" id="A0A7K4R6L1"/>
<dbReference type="InterPro" id="IPR038175">
    <property type="entry name" value="CBM21_dom_sf"/>
</dbReference>
<evidence type="ECO:0000256" key="3">
    <source>
        <dbReference type="SAM" id="Phobius"/>
    </source>
</evidence>
<dbReference type="GO" id="GO:0008157">
    <property type="term" value="F:protein phosphatase 1 binding"/>
    <property type="evidence" value="ECO:0007669"/>
    <property type="project" value="TreeGrafter"/>
</dbReference>
<dbReference type="InterPro" id="IPR050782">
    <property type="entry name" value="PP1_regulatory_subunit_3"/>
</dbReference>
<dbReference type="Proteomes" id="UP000556200">
    <property type="component" value="Unassembled WGS sequence"/>
</dbReference>
<evidence type="ECO:0000256" key="2">
    <source>
        <dbReference type="SAM" id="MobiDB-lite"/>
    </source>
</evidence>
<dbReference type="PANTHER" id="PTHR12307:SF2">
    <property type="entry name" value="PROTEIN PHOSPHATASE 1 REGULATORY SUBUNIT 3A"/>
    <property type="match status" value="1"/>
</dbReference>
<protein>
    <submittedName>
        <fullName evidence="5">PPR3A phosphatase</fullName>
    </submittedName>
</protein>
<keyword evidence="1" id="KW-0175">Coiled coil</keyword>